<dbReference type="GO" id="GO:0032259">
    <property type="term" value="P:methylation"/>
    <property type="evidence" value="ECO:0007669"/>
    <property type="project" value="UniProtKB-KW"/>
</dbReference>
<evidence type="ECO:0000313" key="2">
    <source>
        <dbReference type="EMBL" id="NJP92575.1"/>
    </source>
</evidence>
<accession>A0ABX1B411</accession>
<dbReference type="Proteomes" id="UP000696294">
    <property type="component" value="Unassembled WGS sequence"/>
</dbReference>
<dbReference type="InterPro" id="IPR041698">
    <property type="entry name" value="Methyltransf_25"/>
</dbReference>
<gene>
    <name evidence="2" type="ORF">HCN51_24485</name>
</gene>
<dbReference type="GO" id="GO:0008168">
    <property type="term" value="F:methyltransferase activity"/>
    <property type="evidence" value="ECO:0007669"/>
    <property type="project" value="UniProtKB-KW"/>
</dbReference>
<evidence type="ECO:0000259" key="1">
    <source>
        <dbReference type="Pfam" id="PF13649"/>
    </source>
</evidence>
<dbReference type="Pfam" id="PF13649">
    <property type="entry name" value="Methyltransf_25"/>
    <property type="match status" value="1"/>
</dbReference>
<dbReference type="RefSeq" id="WP_168011841.1">
    <property type="nucleotide sequence ID" value="NZ_JAATEP010000017.1"/>
</dbReference>
<keyword evidence="3" id="KW-1185">Reference proteome</keyword>
<keyword evidence="2" id="KW-0489">Methyltransferase</keyword>
<dbReference type="EMBL" id="JAATEP010000017">
    <property type="protein sequence ID" value="NJP92575.1"/>
    <property type="molecule type" value="Genomic_DNA"/>
</dbReference>
<proteinExistence type="predicted"/>
<reference evidence="2 3" key="1">
    <citation type="submission" date="2020-03" db="EMBL/GenBank/DDBJ databases">
        <title>WGS of actinomycetes isolated from Thailand.</title>
        <authorList>
            <person name="Thawai C."/>
        </authorList>
    </citation>
    <scope>NUCLEOTIDE SEQUENCE [LARGE SCALE GENOMIC DNA]</scope>
    <source>
        <strain evidence="2 3">FMUSA5-5</strain>
    </source>
</reference>
<dbReference type="CDD" id="cd02440">
    <property type="entry name" value="AdoMet_MTases"/>
    <property type="match status" value="1"/>
</dbReference>
<dbReference type="Gene3D" id="3.40.50.150">
    <property type="entry name" value="Vaccinia Virus protein VP39"/>
    <property type="match status" value="1"/>
</dbReference>
<protein>
    <submittedName>
        <fullName evidence="2">Methyltransferase domain-containing protein</fullName>
    </submittedName>
</protein>
<organism evidence="2 3">
    <name type="scientific">Nonomuraea composti</name>
    <dbReference type="NCBI Taxonomy" id="2720023"/>
    <lineage>
        <taxon>Bacteria</taxon>
        <taxon>Bacillati</taxon>
        <taxon>Actinomycetota</taxon>
        <taxon>Actinomycetes</taxon>
        <taxon>Streptosporangiales</taxon>
        <taxon>Streptosporangiaceae</taxon>
        <taxon>Nonomuraea</taxon>
    </lineage>
</organism>
<dbReference type="SUPFAM" id="SSF53335">
    <property type="entry name" value="S-adenosyl-L-methionine-dependent methyltransferases"/>
    <property type="match status" value="1"/>
</dbReference>
<sequence>MTEPDFLRATRASYDTMAVHYARWIEGEPAAKPLDRAMLTGFAELVRAAGPGPVADAGCGPGRLAAHLHGLGSPVSGVDLSPQMIAVARQAYPGLRFEVGSMTALDQTGLIVRARLLREPD</sequence>
<keyword evidence="2" id="KW-0808">Transferase</keyword>
<evidence type="ECO:0000313" key="3">
    <source>
        <dbReference type="Proteomes" id="UP000696294"/>
    </source>
</evidence>
<dbReference type="InterPro" id="IPR029063">
    <property type="entry name" value="SAM-dependent_MTases_sf"/>
</dbReference>
<comment type="caution">
    <text evidence="2">The sequence shown here is derived from an EMBL/GenBank/DDBJ whole genome shotgun (WGS) entry which is preliminary data.</text>
</comment>
<feature type="domain" description="Methyltransferase" evidence="1">
    <location>
        <begin position="54"/>
        <end position="107"/>
    </location>
</feature>
<name>A0ABX1B411_9ACTN</name>